<dbReference type="RefSeq" id="WP_097019517.1">
    <property type="nucleotide sequence ID" value="NZ_OBDZ01000042.1"/>
</dbReference>
<dbReference type="EMBL" id="OBDZ01000042">
    <property type="protein sequence ID" value="SNY46404.1"/>
    <property type="molecule type" value="Genomic_DNA"/>
</dbReference>
<dbReference type="Proteomes" id="UP000219573">
    <property type="component" value="Unassembled WGS sequence"/>
</dbReference>
<keyword evidence="4" id="KW-1185">Reference proteome</keyword>
<protein>
    <recommendedName>
        <fullName evidence="2">DUF4382 domain-containing protein</fullName>
    </recommendedName>
</protein>
<evidence type="ECO:0000259" key="2">
    <source>
        <dbReference type="Pfam" id="PF14321"/>
    </source>
</evidence>
<dbReference type="AlphaFoldDB" id="A0A285IEK3"/>
<feature type="signal peptide" evidence="1">
    <location>
        <begin position="1"/>
        <end position="23"/>
    </location>
</feature>
<name>A0A285IEK3_9FIRM</name>
<dbReference type="InterPro" id="IPR025491">
    <property type="entry name" value="DUF4382"/>
</dbReference>
<dbReference type="Pfam" id="PF14321">
    <property type="entry name" value="DUF4382"/>
    <property type="match status" value="1"/>
</dbReference>
<gene>
    <name evidence="3" type="ORF">SAMN06265827_1424</name>
</gene>
<reference evidence="4" key="1">
    <citation type="submission" date="2017-09" db="EMBL/GenBank/DDBJ databases">
        <authorList>
            <person name="Varghese N."/>
            <person name="Submissions S."/>
        </authorList>
    </citation>
    <scope>NUCLEOTIDE SEQUENCE [LARGE SCALE GENOMIC DNA]</scope>
    <source>
        <strain evidence="4">MSL47</strain>
    </source>
</reference>
<feature type="chain" id="PRO_5039452538" description="DUF4382 domain-containing protein" evidence="1">
    <location>
        <begin position="24"/>
        <end position="328"/>
    </location>
</feature>
<proteinExistence type="predicted"/>
<dbReference type="OrthoDB" id="2111471at2"/>
<evidence type="ECO:0000313" key="3">
    <source>
        <dbReference type="EMBL" id="SNY46404.1"/>
    </source>
</evidence>
<accession>A0A285IEK3</accession>
<organism evidence="3 4">
    <name type="scientific">Orenia metallireducens</name>
    <dbReference type="NCBI Taxonomy" id="1413210"/>
    <lineage>
        <taxon>Bacteria</taxon>
        <taxon>Bacillati</taxon>
        <taxon>Bacillota</taxon>
        <taxon>Clostridia</taxon>
        <taxon>Halanaerobiales</taxon>
        <taxon>Halobacteroidaceae</taxon>
        <taxon>Orenia</taxon>
    </lineage>
</organism>
<keyword evidence="1" id="KW-0732">Signal</keyword>
<sequence>MTKKRSFLLIALLALSLAITGCSDGDSSTTLSGGSGELALSLADAPVNNVAKVNVTLSEVQVSRLDDGQEVWETINDFSDNGGEATFDLLTLRFDQELLGQEMLVAGHYNQIRLILASQNSEVVFKDDTVRTLTIPSGTQTGLKINHDFTIEDGKITRLLLDADVSKIMHSAGNSGKIILRPTAIKIIDQVISGDIQGRVVDTTGQAITGYDVLIEAWNGETKVASTVATAEAMDTNNDEIIDENDKPAGSFLLRGLEKGTYTITAKVVTGEDLNQDGNPDEVLNTNNEAMYQQTNNITVDVIAEQVTPLPENIILEEVTVDTTTTNE</sequence>
<feature type="domain" description="DUF4382" evidence="2">
    <location>
        <begin position="36"/>
        <end position="182"/>
    </location>
</feature>
<dbReference type="PROSITE" id="PS51257">
    <property type="entry name" value="PROKAR_LIPOPROTEIN"/>
    <property type="match status" value="1"/>
</dbReference>
<evidence type="ECO:0000313" key="4">
    <source>
        <dbReference type="Proteomes" id="UP000219573"/>
    </source>
</evidence>
<evidence type="ECO:0000256" key="1">
    <source>
        <dbReference type="SAM" id="SignalP"/>
    </source>
</evidence>